<accession>A0A8H9LVQ0</accession>
<dbReference type="InterPro" id="IPR036249">
    <property type="entry name" value="Thioredoxin-like_sf"/>
</dbReference>
<dbReference type="PANTHER" id="PTHR33558:SF1">
    <property type="entry name" value="GLUTAREDOXIN-LIKE PROTEIN C5ORF63 HOMOLOG"/>
    <property type="match status" value="1"/>
</dbReference>
<gene>
    <name evidence="2" type="ORF">GCM10010502_43840</name>
</gene>
<feature type="compositionally biased region" description="Basic and acidic residues" evidence="1">
    <location>
        <begin position="1"/>
        <end position="12"/>
    </location>
</feature>
<evidence type="ECO:0008006" key="4">
    <source>
        <dbReference type="Google" id="ProtNLM"/>
    </source>
</evidence>
<organism evidence="2 3">
    <name type="scientific">Kitasatospora aureofaciens</name>
    <name type="common">Streptomyces aureofaciens</name>
    <dbReference type="NCBI Taxonomy" id="1894"/>
    <lineage>
        <taxon>Bacteria</taxon>
        <taxon>Bacillati</taxon>
        <taxon>Actinomycetota</taxon>
        <taxon>Actinomycetes</taxon>
        <taxon>Kitasatosporales</taxon>
        <taxon>Streptomycetaceae</taxon>
        <taxon>Kitasatospora</taxon>
    </lineage>
</organism>
<dbReference type="CDD" id="cd02976">
    <property type="entry name" value="NrdH"/>
    <property type="match status" value="1"/>
</dbReference>
<name>A0A8H9LVQ0_KITAU</name>
<reference evidence="2" key="1">
    <citation type="journal article" date="2014" name="Int. J. Syst. Evol. Microbiol.">
        <title>Complete genome sequence of Corynebacterium casei LMG S-19264T (=DSM 44701T), isolated from a smear-ripened cheese.</title>
        <authorList>
            <consortium name="US DOE Joint Genome Institute (JGI-PGF)"/>
            <person name="Walter F."/>
            <person name="Albersmeier A."/>
            <person name="Kalinowski J."/>
            <person name="Ruckert C."/>
        </authorList>
    </citation>
    <scope>NUCLEOTIDE SEQUENCE</scope>
    <source>
        <strain evidence="2">JCM 4434</strain>
    </source>
</reference>
<dbReference type="AlphaFoldDB" id="A0A8H9LVQ0"/>
<dbReference type="SUPFAM" id="SSF52833">
    <property type="entry name" value="Thioredoxin-like"/>
    <property type="match status" value="1"/>
</dbReference>
<dbReference type="InterPro" id="IPR008554">
    <property type="entry name" value="Glutaredoxin-like"/>
</dbReference>
<comment type="caution">
    <text evidence="2">The sequence shown here is derived from an EMBL/GenBank/DDBJ whole genome shotgun (WGS) entry which is preliminary data.</text>
</comment>
<evidence type="ECO:0000313" key="3">
    <source>
        <dbReference type="Proteomes" id="UP000610124"/>
    </source>
</evidence>
<protein>
    <recommendedName>
        <fullName evidence="4">Glutaredoxin family protein</fullName>
    </recommendedName>
</protein>
<proteinExistence type="predicted"/>
<reference evidence="2" key="2">
    <citation type="submission" date="2020-09" db="EMBL/GenBank/DDBJ databases">
        <authorList>
            <person name="Sun Q."/>
            <person name="Ohkuma M."/>
        </authorList>
    </citation>
    <scope>NUCLEOTIDE SEQUENCE</scope>
    <source>
        <strain evidence="2">JCM 4434</strain>
    </source>
</reference>
<dbReference type="InterPro" id="IPR052565">
    <property type="entry name" value="Glutaredoxin-like_YDR286C"/>
</dbReference>
<feature type="region of interest" description="Disordered" evidence="1">
    <location>
        <begin position="1"/>
        <end position="40"/>
    </location>
</feature>
<dbReference type="PANTHER" id="PTHR33558">
    <property type="entry name" value="GLUTAREDOXIN-LIKE PROTEIN C5ORF63 HOMOLOG"/>
    <property type="match status" value="1"/>
</dbReference>
<dbReference type="Gene3D" id="3.40.30.10">
    <property type="entry name" value="Glutaredoxin"/>
    <property type="match status" value="1"/>
</dbReference>
<dbReference type="EMBL" id="BMUB01000010">
    <property type="protein sequence ID" value="GGU86809.1"/>
    <property type="molecule type" value="Genomic_DNA"/>
</dbReference>
<evidence type="ECO:0000256" key="1">
    <source>
        <dbReference type="SAM" id="MobiDB-lite"/>
    </source>
</evidence>
<dbReference type="Pfam" id="PF05768">
    <property type="entry name" value="Glrx-like"/>
    <property type="match status" value="1"/>
</dbReference>
<dbReference type="Proteomes" id="UP000610124">
    <property type="component" value="Unassembled WGS sequence"/>
</dbReference>
<sequence>MRDERRSDECRRRVGSAPEASGRVTVAHNAGVSPLLRRKSPEPADRTVTLVAKPGCHLCDEAREVIVRVTAELGAAFEEKDITQDEELYRRYWEQIPVTLVDGRQHDFWRVDESRLRKALGA</sequence>
<evidence type="ECO:0000313" key="2">
    <source>
        <dbReference type="EMBL" id="GGU86809.1"/>
    </source>
</evidence>